<evidence type="ECO:0000313" key="2">
    <source>
        <dbReference type="Proteomes" id="UP000679691"/>
    </source>
</evidence>
<evidence type="ECO:0000313" key="1">
    <source>
        <dbReference type="EMBL" id="MBP3944294.1"/>
    </source>
</evidence>
<organism evidence="1 2">
    <name type="scientific">Rhinopithecimicrobium faecis</name>
    <dbReference type="NCBI Taxonomy" id="2820698"/>
    <lineage>
        <taxon>Bacteria</taxon>
        <taxon>Pseudomonadati</taxon>
        <taxon>Bacteroidota</taxon>
        <taxon>Sphingobacteriia</taxon>
        <taxon>Sphingobacteriales</taxon>
        <taxon>Sphingobacteriaceae</taxon>
        <taxon>Rhinopithecimicrobium</taxon>
    </lineage>
</organism>
<dbReference type="Proteomes" id="UP000679691">
    <property type="component" value="Unassembled WGS sequence"/>
</dbReference>
<gene>
    <name evidence="1" type="ORF">J5U18_12150</name>
</gene>
<reference evidence="1" key="1">
    <citation type="submission" date="2021-03" db="EMBL/GenBank/DDBJ databases">
        <authorList>
            <person name="Lu T."/>
            <person name="Wang Q."/>
            <person name="Han X."/>
        </authorList>
    </citation>
    <scope>NUCLEOTIDE SEQUENCE</scope>
    <source>
        <strain evidence="1">WQ 2009</strain>
    </source>
</reference>
<accession>A0A8T4HBY1</accession>
<name>A0A8T4HBY1_9SPHI</name>
<dbReference type="EMBL" id="JAGKSB010000015">
    <property type="protein sequence ID" value="MBP3944294.1"/>
    <property type="molecule type" value="Genomic_DNA"/>
</dbReference>
<protein>
    <submittedName>
        <fullName evidence="1">Uncharacterized protein</fullName>
    </submittedName>
</protein>
<comment type="caution">
    <text evidence="1">The sequence shown here is derived from an EMBL/GenBank/DDBJ whole genome shotgun (WGS) entry which is preliminary data.</text>
</comment>
<sequence length="81" mass="9527">MITDYRGLALDVSKLKSIQKSGMDLIFEFKTELQYVQNPFTNDIELHSLNIKPVVLCYQEIANLNEAFSYWLETWQDYSSQ</sequence>
<dbReference type="RefSeq" id="WP_353547801.1">
    <property type="nucleotide sequence ID" value="NZ_JAGKSB010000015.1"/>
</dbReference>
<keyword evidence="2" id="KW-1185">Reference proteome</keyword>
<dbReference type="AlphaFoldDB" id="A0A8T4HBY1"/>
<proteinExistence type="predicted"/>